<sequence>MSVDVGDEAPDFELQDQNRSPVRLSSFRGSKNVVVVFYPMSFTPTCQGELCAIRDSLVDFDGEDVQTLAVSCDSSAAHARWAAEQGYTFPLLADFWPHGEAAKAYGVFDEDRGVAVRGTFIVDKAGKVAYKVVNAIPDARDLDEYRAVLAGLNT</sequence>
<dbReference type="PROSITE" id="PS51352">
    <property type="entry name" value="THIOREDOXIN_2"/>
    <property type="match status" value="1"/>
</dbReference>
<comment type="catalytic activity">
    <reaction evidence="6">
        <text>[mycoredoxin]-L-dithiol + a hydroperoxide = [mycoredoxin]-L-disulfide + an alcohol + H2O</text>
        <dbReference type="Rhea" id="RHEA:62640"/>
        <dbReference type="Rhea" id="RHEA-COMP:16137"/>
        <dbReference type="Rhea" id="RHEA-COMP:16138"/>
        <dbReference type="ChEBI" id="CHEBI:15377"/>
        <dbReference type="ChEBI" id="CHEBI:29950"/>
        <dbReference type="ChEBI" id="CHEBI:30879"/>
        <dbReference type="ChEBI" id="CHEBI:35924"/>
        <dbReference type="ChEBI" id="CHEBI:50058"/>
        <dbReference type="EC" id="1.11.1.29"/>
    </reaction>
</comment>
<keyword evidence="1" id="KW-0575">Peroxidase</keyword>
<evidence type="ECO:0000256" key="14">
    <source>
        <dbReference type="PIRSR" id="PIRSR000239-1"/>
    </source>
</evidence>
<evidence type="ECO:0000256" key="11">
    <source>
        <dbReference type="ARBA" id="ARBA00068979"/>
    </source>
</evidence>
<dbReference type="Gene3D" id="3.40.30.10">
    <property type="entry name" value="Glutaredoxin"/>
    <property type="match status" value="1"/>
</dbReference>
<dbReference type="PANTHER" id="PTHR43110:SF1">
    <property type="entry name" value="THIOL PEROXIDASE"/>
    <property type="match status" value="1"/>
</dbReference>
<gene>
    <name evidence="16" type="ORF">AVDCRST_MAG16-196</name>
</gene>
<evidence type="ECO:0000256" key="8">
    <source>
        <dbReference type="ARBA" id="ARBA00060973"/>
    </source>
</evidence>
<comment type="subunit">
    <text evidence="9">Homodimer. Forms both dimers and octamers; a tightly-associated dimer and a ring-like octamer.</text>
</comment>
<dbReference type="InterPro" id="IPR013766">
    <property type="entry name" value="Thioredoxin_domain"/>
</dbReference>
<protein>
    <recommendedName>
        <fullName evidence="11">Alkyl hydroperoxide reductase E</fullName>
        <ecNumber evidence="10">1.11.1.29</ecNumber>
    </recommendedName>
    <alternativeName>
        <fullName evidence="12">Mycoredoxin-dependent peroxiredoxin</fullName>
    </alternativeName>
    <alternativeName>
        <fullName evidence="13">Peroxiredoxin AhpE</fullName>
    </alternativeName>
    <alternativeName>
        <fullName evidence="5">Thioredoxin peroxidase</fullName>
    </alternativeName>
</protein>
<evidence type="ECO:0000256" key="9">
    <source>
        <dbReference type="ARBA" id="ARBA00065226"/>
    </source>
</evidence>
<feature type="domain" description="Thioredoxin" evidence="15">
    <location>
        <begin position="3"/>
        <end position="154"/>
    </location>
</feature>
<dbReference type="InterPro" id="IPR024706">
    <property type="entry name" value="Peroxiredoxin_AhpC-typ"/>
</dbReference>
<dbReference type="GO" id="GO:0004601">
    <property type="term" value="F:peroxidase activity"/>
    <property type="evidence" value="ECO:0007669"/>
    <property type="project" value="UniProtKB-KW"/>
</dbReference>
<dbReference type="SUPFAM" id="SSF52833">
    <property type="entry name" value="Thioredoxin-like"/>
    <property type="match status" value="1"/>
</dbReference>
<dbReference type="Pfam" id="PF00578">
    <property type="entry name" value="AhpC-TSA"/>
    <property type="match status" value="1"/>
</dbReference>
<dbReference type="InterPro" id="IPR000866">
    <property type="entry name" value="AhpC/TSA"/>
</dbReference>
<dbReference type="PIRSF" id="PIRSF000239">
    <property type="entry name" value="AHPC"/>
    <property type="match status" value="1"/>
</dbReference>
<name>A0A6J4KU21_9ACTN</name>
<organism evidence="16">
    <name type="scientific">uncultured Frankineae bacterium</name>
    <dbReference type="NCBI Taxonomy" id="437475"/>
    <lineage>
        <taxon>Bacteria</taxon>
        <taxon>Bacillati</taxon>
        <taxon>Actinomycetota</taxon>
        <taxon>Actinomycetes</taxon>
        <taxon>Frankiales</taxon>
        <taxon>environmental samples</taxon>
    </lineage>
</organism>
<dbReference type="EC" id="1.11.1.29" evidence="10"/>
<dbReference type="InterPro" id="IPR036249">
    <property type="entry name" value="Thioredoxin-like_sf"/>
</dbReference>
<dbReference type="CDD" id="cd03018">
    <property type="entry name" value="PRX_AhpE_like"/>
    <property type="match status" value="1"/>
</dbReference>
<reference evidence="16" key="1">
    <citation type="submission" date="2020-02" db="EMBL/GenBank/DDBJ databases">
        <authorList>
            <person name="Meier V. D."/>
        </authorList>
    </citation>
    <scope>NUCLEOTIDE SEQUENCE</scope>
    <source>
        <strain evidence="16">AVDCRST_MAG16</strain>
    </source>
</reference>
<keyword evidence="3" id="KW-0560">Oxidoreductase</keyword>
<evidence type="ECO:0000256" key="13">
    <source>
        <dbReference type="ARBA" id="ARBA00083736"/>
    </source>
</evidence>
<evidence type="ECO:0000256" key="6">
    <source>
        <dbReference type="ARBA" id="ARBA00052774"/>
    </source>
</evidence>
<keyword evidence="2" id="KW-0049">Antioxidant</keyword>
<dbReference type="EMBL" id="CADCUE010000016">
    <property type="protein sequence ID" value="CAA9311447.1"/>
    <property type="molecule type" value="Genomic_DNA"/>
</dbReference>
<comment type="function">
    <text evidence="7">Thiol-specific peroxidase that catalyzes the reduction of hydrogen peroxide and organic hydroperoxides to water and alcohols, respectively. Plays a role in cell protection against oxidative stress by detoxifying peroxides. May represent an important antioxidant defense against cytotoxic peroxides, especially peroxynitrite, which can be formed by activated macrophages during infection.</text>
</comment>
<evidence type="ECO:0000256" key="5">
    <source>
        <dbReference type="ARBA" id="ARBA00032824"/>
    </source>
</evidence>
<evidence type="ECO:0000256" key="3">
    <source>
        <dbReference type="ARBA" id="ARBA00023002"/>
    </source>
</evidence>
<evidence type="ECO:0000256" key="2">
    <source>
        <dbReference type="ARBA" id="ARBA00022862"/>
    </source>
</evidence>
<dbReference type="FunFam" id="3.40.30.10:FF:000118">
    <property type="entry name" value="Peroxiredoxin AhpE"/>
    <property type="match status" value="1"/>
</dbReference>
<evidence type="ECO:0000256" key="10">
    <source>
        <dbReference type="ARBA" id="ARBA00067009"/>
    </source>
</evidence>
<dbReference type="InterPro" id="IPR050455">
    <property type="entry name" value="Tpx_Peroxidase_subfamily"/>
</dbReference>
<proteinExistence type="inferred from homology"/>
<evidence type="ECO:0000256" key="1">
    <source>
        <dbReference type="ARBA" id="ARBA00022559"/>
    </source>
</evidence>
<comment type="similarity">
    <text evidence="8">Belongs to the peroxiredoxin family. AhpE subfamily.</text>
</comment>
<accession>A0A6J4KU21</accession>
<evidence type="ECO:0000256" key="12">
    <source>
        <dbReference type="ARBA" id="ARBA00082991"/>
    </source>
</evidence>
<evidence type="ECO:0000256" key="4">
    <source>
        <dbReference type="ARBA" id="ARBA00023284"/>
    </source>
</evidence>
<evidence type="ECO:0000256" key="7">
    <source>
        <dbReference type="ARBA" id="ARBA00056930"/>
    </source>
</evidence>
<evidence type="ECO:0000313" key="16">
    <source>
        <dbReference type="EMBL" id="CAA9311447.1"/>
    </source>
</evidence>
<evidence type="ECO:0000259" key="15">
    <source>
        <dbReference type="PROSITE" id="PS51352"/>
    </source>
</evidence>
<dbReference type="AlphaFoldDB" id="A0A6J4KU21"/>
<dbReference type="PANTHER" id="PTHR43110">
    <property type="entry name" value="THIOL PEROXIDASE"/>
    <property type="match status" value="1"/>
</dbReference>
<keyword evidence="4" id="KW-0676">Redox-active center</keyword>
<feature type="active site" description="Cysteine sulfenic acid (-SOH) intermediate; for peroxidase activity" evidence="14">
    <location>
        <position position="46"/>
    </location>
</feature>